<feature type="compositionally biased region" description="Polar residues" evidence="2">
    <location>
        <begin position="68"/>
        <end position="78"/>
    </location>
</feature>
<dbReference type="InterPro" id="IPR036612">
    <property type="entry name" value="KH_dom_type_1_sf"/>
</dbReference>
<feature type="region of interest" description="Disordered" evidence="2">
    <location>
        <begin position="1"/>
        <end position="104"/>
    </location>
</feature>
<dbReference type="Proteomes" id="UP000820818">
    <property type="component" value="Linkage Group LG2"/>
</dbReference>
<evidence type="ECO:0000313" key="5">
    <source>
        <dbReference type="Proteomes" id="UP000820818"/>
    </source>
</evidence>
<feature type="compositionally biased region" description="Low complexity" evidence="2">
    <location>
        <begin position="79"/>
        <end position="92"/>
    </location>
</feature>
<dbReference type="InterPro" id="IPR004088">
    <property type="entry name" value="KH_dom_type_1"/>
</dbReference>
<keyword evidence="5" id="KW-1185">Reference proteome</keyword>
<dbReference type="AlphaFoldDB" id="A0AAD5PXH9"/>
<dbReference type="SUPFAM" id="SSF54791">
    <property type="entry name" value="Eukaryotic type KH-domain (KH-domain type I)"/>
    <property type="match status" value="1"/>
</dbReference>
<dbReference type="Gene3D" id="3.30.1370.10">
    <property type="entry name" value="K Homology domain, type 1"/>
    <property type="match status" value="1"/>
</dbReference>
<dbReference type="Pfam" id="PF00013">
    <property type="entry name" value="KH_1"/>
    <property type="match status" value="1"/>
</dbReference>
<dbReference type="PROSITE" id="PS50084">
    <property type="entry name" value="KH_TYPE_1"/>
    <property type="match status" value="1"/>
</dbReference>
<organism evidence="4 5">
    <name type="scientific">Daphnia sinensis</name>
    <dbReference type="NCBI Taxonomy" id="1820382"/>
    <lineage>
        <taxon>Eukaryota</taxon>
        <taxon>Metazoa</taxon>
        <taxon>Ecdysozoa</taxon>
        <taxon>Arthropoda</taxon>
        <taxon>Crustacea</taxon>
        <taxon>Branchiopoda</taxon>
        <taxon>Diplostraca</taxon>
        <taxon>Cladocera</taxon>
        <taxon>Anomopoda</taxon>
        <taxon>Daphniidae</taxon>
        <taxon>Daphnia</taxon>
        <taxon>Daphnia similis group</taxon>
    </lineage>
</organism>
<comment type="caution">
    <text evidence="4">The sequence shown here is derived from an EMBL/GenBank/DDBJ whole genome shotgun (WGS) entry which is preliminary data.</text>
</comment>
<evidence type="ECO:0000256" key="1">
    <source>
        <dbReference type="PROSITE-ProRule" id="PRU00117"/>
    </source>
</evidence>
<feature type="compositionally biased region" description="Polar residues" evidence="2">
    <location>
        <begin position="1"/>
        <end position="10"/>
    </location>
</feature>
<dbReference type="GO" id="GO:0010468">
    <property type="term" value="P:regulation of gene expression"/>
    <property type="evidence" value="ECO:0007669"/>
    <property type="project" value="UniProtKB-ARBA"/>
</dbReference>
<name>A0AAD5PXH9_9CRUS</name>
<feature type="compositionally biased region" description="Low complexity" evidence="2">
    <location>
        <begin position="31"/>
        <end position="42"/>
    </location>
</feature>
<protein>
    <recommendedName>
        <fullName evidence="3">K Homology domain-containing protein</fullName>
    </recommendedName>
</protein>
<proteinExistence type="predicted"/>
<sequence length="258" mass="28365">MEALSPSQFPALSGKRTARQPSVDVKPVRPAPVDARPARQPASEVKPPVVFPSADVRYKQKPIEGYTVNPSEGKQQPSARPQADAAPKAAPAEGHVLAPSASKPAPSFTIVSREIKQLESEEKFVLVDIHQSHYGRVVGRGGENVRRLQETHGVALSFAQNKKTLEYYDLKITGGSAAKRRAAAREIIDAVPVTIECSNVDLRQLRHPKFRGSEGDFFVKIQRPTTRDEKLKFTGRIKDCRMAFDLLVNGTVTRPSPK</sequence>
<reference evidence="4 5" key="1">
    <citation type="submission" date="2022-05" db="EMBL/GenBank/DDBJ databases">
        <title>A multi-omics perspective on studying reproductive biology in Daphnia sinensis.</title>
        <authorList>
            <person name="Jia J."/>
        </authorList>
    </citation>
    <scope>NUCLEOTIDE SEQUENCE [LARGE SCALE GENOMIC DNA]</scope>
    <source>
        <strain evidence="4 5">WSL</strain>
    </source>
</reference>
<gene>
    <name evidence="4" type="ORF">GHT06_010484</name>
</gene>
<dbReference type="CDD" id="cd00105">
    <property type="entry name" value="KH-I"/>
    <property type="match status" value="1"/>
</dbReference>
<dbReference type="GO" id="GO:0003723">
    <property type="term" value="F:RNA binding"/>
    <property type="evidence" value="ECO:0007669"/>
    <property type="project" value="UniProtKB-UniRule"/>
</dbReference>
<evidence type="ECO:0000313" key="4">
    <source>
        <dbReference type="EMBL" id="KAI9563027.1"/>
    </source>
</evidence>
<accession>A0AAD5PXH9</accession>
<dbReference type="InterPro" id="IPR004087">
    <property type="entry name" value="KH_dom"/>
</dbReference>
<feature type="domain" description="K Homology" evidence="3">
    <location>
        <begin position="121"/>
        <end position="192"/>
    </location>
</feature>
<keyword evidence="1" id="KW-0694">RNA-binding</keyword>
<evidence type="ECO:0000259" key="3">
    <source>
        <dbReference type="SMART" id="SM00322"/>
    </source>
</evidence>
<evidence type="ECO:0000256" key="2">
    <source>
        <dbReference type="SAM" id="MobiDB-lite"/>
    </source>
</evidence>
<dbReference type="EMBL" id="WJBH02000002">
    <property type="protein sequence ID" value="KAI9563027.1"/>
    <property type="molecule type" value="Genomic_DNA"/>
</dbReference>
<dbReference type="SMART" id="SM00322">
    <property type="entry name" value="KH"/>
    <property type="match status" value="1"/>
</dbReference>